<dbReference type="PANTHER" id="PTHR47966:SF51">
    <property type="entry name" value="BETA-SITE APP-CLEAVING ENZYME, ISOFORM A-RELATED"/>
    <property type="match status" value="1"/>
</dbReference>
<sequence>MVSTRLVLAVAILSFTVTIYAAPMTVRLRKLPMDHSVRQTIHSNKSQLLTTQDNGGEGMVPITNFMDAQYYGEIGLGTPPQPFQVVFDTGSSNLWIPSSKCSYFSIACYLHSQYNAEASSTYLEDGRDFAIQYGSGALTGFLSNDVLTLGDLKIEDQIFAEAVNEPALAFIAAQFDGILGLGFPEIAVNKVPPPFQQALKQKLLDEPVFSFWLNRKVEDGEAGGELVLGGVNKDHYKGEHVWAPITRRGFWQFKLDSLEVEGVALGKGSCEDGCQAIADTGTSLMVGPPLAIDSINKAIGAKPVLVQQCQQMVHDYVPEMIKIINTMPPGAVCATVGLCDSSSAGVATDVKRSAGAHQTAAYRRLLETYAPGHAAQSSTVGSWGMPSNGDACQMCQFVVQYAKVALANNETAAEIVDSLDTACESLSLGSGGESLVDCAKLHTMPAITLTISGKEFVLTPEQYILKVGAMGQEQCISGFMGLEIPPPLGPLWILGDVFLGPYHTVFDYGNERVGFAEAA</sequence>
<dbReference type="SUPFAM" id="SSF47862">
    <property type="entry name" value="Saposin"/>
    <property type="match status" value="1"/>
</dbReference>
<protein>
    <submittedName>
        <fullName evidence="12">Uncharacterized protein</fullName>
    </submittedName>
</protein>
<proteinExistence type="inferred from homology"/>
<feature type="domain" description="Peptidase A1" evidence="11">
    <location>
        <begin position="70"/>
        <end position="516"/>
    </location>
</feature>
<dbReference type="SUPFAM" id="SSF50630">
    <property type="entry name" value="Acid proteases"/>
    <property type="match status" value="1"/>
</dbReference>
<keyword evidence="7" id="KW-0325">Glycoprotein</keyword>
<evidence type="ECO:0000256" key="2">
    <source>
        <dbReference type="ARBA" id="ARBA00022670"/>
    </source>
</evidence>
<dbReference type="GO" id="GO:0006629">
    <property type="term" value="P:lipid metabolic process"/>
    <property type="evidence" value="ECO:0007669"/>
    <property type="project" value="InterPro"/>
</dbReference>
<evidence type="ECO:0000256" key="7">
    <source>
        <dbReference type="ARBA" id="ARBA00023180"/>
    </source>
</evidence>
<dbReference type="PROSITE" id="PS00141">
    <property type="entry name" value="ASP_PROTEASE"/>
    <property type="match status" value="2"/>
</dbReference>
<dbReference type="PROSITE" id="PS50015">
    <property type="entry name" value="SAP_B"/>
    <property type="match status" value="2"/>
</dbReference>
<evidence type="ECO:0000313" key="12">
    <source>
        <dbReference type="EMBL" id="JAT68375.1"/>
    </source>
</evidence>
<name>A0A1D1ZNT2_AUXPR</name>
<evidence type="ECO:0000256" key="6">
    <source>
        <dbReference type="ARBA" id="ARBA00023157"/>
    </source>
</evidence>
<dbReference type="InterPro" id="IPR008139">
    <property type="entry name" value="SaposinB_dom"/>
</dbReference>
<keyword evidence="5 9" id="KW-0378">Hydrolase</keyword>
<dbReference type="Pfam" id="PF05184">
    <property type="entry name" value="SapB_1"/>
    <property type="match status" value="1"/>
</dbReference>
<dbReference type="InterPro" id="IPR007856">
    <property type="entry name" value="SapB_1"/>
</dbReference>
<dbReference type="Pfam" id="PF00026">
    <property type="entry name" value="Asp"/>
    <property type="match status" value="1"/>
</dbReference>
<dbReference type="EMBL" id="GDKF01010247">
    <property type="protein sequence ID" value="JAT68375.1"/>
    <property type="molecule type" value="Transcribed_RNA"/>
</dbReference>
<dbReference type="PROSITE" id="PS51767">
    <property type="entry name" value="PEPTIDASE_A1"/>
    <property type="match status" value="1"/>
</dbReference>
<dbReference type="InterPro" id="IPR011001">
    <property type="entry name" value="Saposin-like"/>
</dbReference>
<keyword evidence="3" id="KW-0732">Signal</keyword>
<evidence type="ECO:0000259" key="10">
    <source>
        <dbReference type="PROSITE" id="PS50015"/>
    </source>
</evidence>
<keyword evidence="2 9" id="KW-0645">Protease</keyword>
<dbReference type="FunFam" id="2.40.70.10:FF:000044">
    <property type="entry name" value="Lysosomal aspartic protease"/>
    <property type="match status" value="1"/>
</dbReference>
<dbReference type="GO" id="GO:0004190">
    <property type="term" value="F:aspartic-type endopeptidase activity"/>
    <property type="evidence" value="ECO:0007669"/>
    <property type="project" value="UniProtKB-KW"/>
</dbReference>
<reference evidence="12" key="1">
    <citation type="submission" date="2015-08" db="EMBL/GenBank/DDBJ databases">
        <authorList>
            <person name="Babu N.S."/>
            <person name="Beckwith C.J."/>
            <person name="Beseler K.G."/>
            <person name="Brison A."/>
            <person name="Carone J.V."/>
            <person name="Caskin T.P."/>
            <person name="Diamond M."/>
            <person name="Durham M.E."/>
            <person name="Foxe J.M."/>
            <person name="Go M."/>
            <person name="Henderson B.A."/>
            <person name="Jones I.B."/>
            <person name="McGettigan J.A."/>
            <person name="Micheletti S.J."/>
            <person name="Nasrallah M.E."/>
            <person name="Ortiz D."/>
            <person name="Piller C.R."/>
            <person name="Privatt S.R."/>
            <person name="Schneider S.L."/>
            <person name="Sharp S."/>
            <person name="Smith T.C."/>
            <person name="Stanton J.D."/>
            <person name="Ullery H.E."/>
            <person name="Wilson R.J."/>
            <person name="Serrano M.G."/>
            <person name="Buck G."/>
            <person name="Lee V."/>
            <person name="Wang Y."/>
            <person name="Carvalho R."/>
            <person name="Voegtly L."/>
            <person name="Shi R."/>
            <person name="Duckworth R."/>
            <person name="Johnson A."/>
            <person name="Loviza R."/>
            <person name="Walstead R."/>
            <person name="Shah Z."/>
            <person name="Kiflezghi M."/>
            <person name="Wade K."/>
            <person name="Ball S.L."/>
            <person name="Bradley K.W."/>
            <person name="Asai D.J."/>
            <person name="Bowman C.A."/>
            <person name="Russell D.A."/>
            <person name="Pope W.H."/>
            <person name="Jacobs-Sera D."/>
            <person name="Hendrix R.W."/>
            <person name="Hatfull G.F."/>
        </authorList>
    </citation>
    <scope>NUCLEOTIDE SEQUENCE</scope>
</reference>
<dbReference type="AlphaFoldDB" id="A0A1D1ZNT2"/>
<feature type="disulfide bond" evidence="8">
    <location>
        <begin position="101"/>
        <end position="108"/>
    </location>
</feature>
<organism evidence="12">
    <name type="scientific">Auxenochlorella protothecoides</name>
    <name type="common">Green microalga</name>
    <name type="synonym">Chlorella protothecoides</name>
    <dbReference type="NCBI Taxonomy" id="3075"/>
    <lineage>
        <taxon>Eukaryota</taxon>
        <taxon>Viridiplantae</taxon>
        <taxon>Chlorophyta</taxon>
        <taxon>core chlorophytes</taxon>
        <taxon>Trebouxiophyceae</taxon>
        <taxon>Chlorellales</taxon>
        <taxon>Chlorellaceae</taxon>
        <taxon>Auxenochlorella</taxon>
    </lineage>
</organism>
<comment type="similarity">
    <text evidence="1 9">Belongs to the peptidase A1 family.</text>
</comment>
<dbReference type="InterPro" id="IPR001969">
    <property type="entry name" value="Aspartic_peptidase_AS"/>
</dbReference>
<dbReference type="PRINTS" id="PR00792">
    <property type="entry name" value="PEPSIN"/>
</dbReference>
<evidence type="ECO:0000256" key="5">
    <source>
        <dbReference type="ARBA" id="ARBA00022801"/>
    </source>
</evidence>
<gene>
    <name evidence="12" type="ORF">g.38012</name>
</gene>
<dbReference type="InterPro" id="IPR008138">
    <property type="entry name" value="SapB_2"/>
</dbReference>
<dbReference type="FunFam" id="2.40.70.10:FF:000009">
    <property type="entry name" value="Aspartic proteinase A1"/>
    <property type="match status" value="1"/>
</dbReference>
<dbReference type="GO" id="GO:0006508">
    <property type="term" value="P:proteolysis"/>
    <property type="evidence" value="ECO:0007669"/>
    <property type="project" value="UniProtKB-KW"/>
</dbReference>
<feature type="domain" description="Saposin B-type" evidence="10">
    <location>
        <begin position="388"/>
        <end position="429"/>
    </location>
</feature>
<keyword evidence="4 9" id="KW-0064">Aspartyl protease</keyword>
<dbReference type="InterPro" id="IPR021109">
    <property type="entry name" value="Peptidase_aspartic_dom_sf"/>
</dbReference>
<dbReference type="Gene3D" id="2.40.70.10">
    <property type="entry name" value="Acid Proteases"/>
    <property type="match status" value="2"/>
</dbReference>
<evidence type="ECO:0000256" key="9">
    <source>
        <dbReference type="RuleBase" id="RU000454"/>
    </source>
</evidence>
<accession>A0A1D1ZNT2</accession>
<evidence type="ECO:0000256" key="1">
    <source>
        <dbReference type="ARBA" id="ARBA00007447"/>
    </source>
</evidence>
<evidence type="ECO:0000256" key="3">
    <source>
        <dbReference type="ARBA" id="ARBA00022729"/>
    </source>
</evidence>
<evidence type="ECO:0000259" key="11">
    <source>
        <dbReference type="PROSITE" id="PS51767"/>
    </source>
</evidence>
<dbReference type="InterPro" id="IPR033121">
    <property type="entry name" value="PEPTIDASE_A1"/>
</dbReference>
<dbReference type="Pfam" id="PF03489">
    <property type="entry name" value="SapB_2"/>
    <property type="match status" value="1"/>
</dbReference>
<dbReference type="InterPro" id="IPR001461">
    <property type="entry name" value="Aspartic_peptidase_A1"/>
</dbReference>
<dbReference type="PANTHER" id="PTHR47966">
    <property type="entry name" value="BETA-SITE APP-CLEAVING ENZYME, ISOFORM A-RELATED"/>
    <property type="match status" value="1"/>
</dbReference>
<keyword evidence="6 8" id="KW-1015">Disulfide bond</keyword>
<feature type="domain" description="Saposin B-type" evidence="10">
    <location>
        <begin position="304"/>
        <end position="343"/>
    </location>
</feature>
<evidence type="ECO:0000256" key="8">
    <source>
        <dbReference type="PIRSR" id="PIRSR601461-2"/>
    </source>
</evidence>
<evidence type="ECO:0000256" key="4">
    <source>
        <dbReference type="ARBA" id="ARBA00022750"/>
    </source>
</evidence>
<dbReference type="Gene3D" id="1.10.225.10">
    <property type="entry name" value="Saposin-like"/>
    <property type="match status" value="1"/>
</dbReference>